<dbReference type="CDD" id="cd00338">
    <property type="entry name" value="Ser_Recombinase"/>
    <property type="match status" value="1"/>
</dbReference>
<dbReference type="Pfam" id="PF07508">
    <property type="entry name" value="Recombinase"/>
    <property type="match status" value="1"/>
</dbReference>
<dbReference type="Gene3D" id="3.90.1750.20">
    <property type="entry name" value="Putative Large Serine Recombinase, Chain B, Domain 2"/>
    <property type="match status" value="1"/>
</dbReference>
<dbReference type="EMBL" id="NMQT01000073">
    <property type="protein sequence ID" value="OXM53797.1"/>
    <property type="molecule type" value="Genomic_DNA"/>
</dbReference>
<organism evidence="2 3">
    <name type="scientific">Amycolatopsis thailandensis</name>
    <dbReference type="NCBI Taxonomy" id="589330"/>
    <lineage>
        <taxon>Bacteria</taxon>
        <taxon>Bacillati</taxon>
        <taxon>Actinomycetota</taxon>
        <taxon>Actinomycetes</taxon>
        <taxon>Pseudonocardiales</taxon>
        <taxon>Pseudonocardiaceae</taxon>
        <taxon>Amycolatopsis</taxon>
    </lineage>
</organism>
<reference evidence="2 3" key="1">
    <citation type="submission" date="2017-07" db="EMBL/GenBank/DDBJ databases">
        <title>Amycolatopsis thailandensis Genome sequencing and assembly.</title>
        <authorList>
            <person name="Kaur N."/>
            <person name="Mayilraj S."/>
        </authorList>
    </citation>
    <scope>NUCLEOTIDE SEQUENCE [LARGE SCALE GENOMIC DNA]</scope>
    <source>
        <strain evidence="2 3">JCM 16380</strain>
    </source>
</reference>
<dbReference type="OrthoDB" id="4500247at2"/>
<comment type="caution">
    <text evidence="2">The sequence shown here is derived from an EMBL/GenBank/DDBJ whole genome shotgun (WGS) entry which is preliminary data.</text>
</comment>
<dbReference type="PROSITE" id="PS51737">
    <property type="entry name" value="RECOMBINASE_DNA_BIND"/>
    <property type="match status" value="1"/>
</dbReference>
<sequence length="490" mass="54714">MGKLVGIYLRISDDREGRELGVERQEQDCRKLAASEGDTVVDIYKDNDIGASTRSKKPRPDYKRLLADAKRGRIQKITSYTSNRLTRRPREHEGQIELAETYGTEFRYVASPSFDLNTAAGRRIARILAANDAGEAEDISERVCREKLQALERGEWIGGARPFGYQGTIRDAYGNVINREEVGIKVIEHEAAMIKDAVQRVISGESLYAICQRWTASGVPTPRGSARWYPATLKRILTRPRNAGLMEHRGVVLENVKAIWPSIITDDEYLAVRSILLDNEHRTSYRGSRSLKWLGTNLYRCDVCSDLMRSAGISSSGSGGEKHAAYRCKHGLHLAVRAAPIDSIVNTYVCARLIKHGANLIEVPDGDAVDLRTQATSLRTRIRELEDMLGDGELSRAAFLRQRNKIILKLDEVNTDLASRASSSVLSGVADAPNPAEVFMNPELTPIERRRAIVDALCTVTILKGKKGRKPRHLEGDYRDRIHIEKKDAA</sequence>
<dbReference type="Proteomes" id="UP000215223">
    <property type="component" value="Unassembled WGS sequence"/>
</dbReference>
<dbReference type="AlphaFoldDB" id="A0A229S4D8"/>
<evidence type="ECO:0000313" key="2">
    <source>
        <dbReference type="EMBL" id="OXM53797.1"/>
    </source>
</evidence>
<evidence type="ECO:0000313" key="3">
    <source>
        <dbReference type="Proteomes" id="UP000215223"/>
    </source>
</evidence>
<dbReference type="InterPro" id="IPR050639">
    <property type="entry name" value="SSR_resolvase"/>
</dbReference>
<dbReference type="InterPro" id="IPR011109">
    <property type="entry name" value="DNA_bind_recombinase_dom"/>
</dbReference>
<dbReference type="InterPro" id="IPR006119">
    <property type="entry name" value="Resolv_N"/>
</dbReference>
<dbReference type="Gene3D" id="3.40.50.1390">
    <property type="entry name" value="Resolvase, N-terminal catalytic domain"/>
    <property type="match status" value="1"/>
</dbReference>
<dbReference type="SUPFAM" id="SSF53041">
    <property type="entry name" value="Resolvase-like"/>
    <property type="match status" value="1"/>
</dbReference>
<protein>
    <recommendedName>
        <fullName evidence="1">Recombinase domain-containing protein</fullName>
    </recommendedName>
</protein>
<dbReference type="InterPro" id="IPR038109">
    <property type="entry name" value="DNA_bind_recomb_sf"/>
</dbReference>
<dbReference type="InterPro" id="IPR036162">
    <property type="entry name" value="Resolvase-like_N_sf"/>
</dbReference>
<dbReference type="Pfam" id="PF00239">
    <property type="entry name" value="Resolvase"/>
    <property type="match status" value="1"/>
</dbReference>
<proteinExistence type="predicted"/>
<feature type="domain" description="Recombinase" evidence="1">
    <location>
        <begin position="172"/>
        <end position="283"/>
    </location>
</feature>
<dbReference type="PANTHER" id="PTHR30461">
    <property type="entry name" value="DNA-INVERTASE FROM LAMBDOID PROPHAGE"/>
    <property type="match status" value="1"/>
</dbReference>
<dbReference type="GO" id="GO:0003677">
    <property type="term" value="F:DNA binding"/>
    <property type="evidence" value="ECO:0007669"/>
    <property type="project" value="InterPro"/>
</dbReference>
<dbReference type="GO" id="GO:0000150">
    <property type="term" value="F:DNA strand exchange activity"/>
    <property type="evidence" value="ECO:0007669"/>
    <property type="project" value="InterPro"/>
</dbReference>
<dbReference type="PANTHER" id="PTHR30461:SF23">
    <property type="entry name" value="DNA RECOMBINASE-RELATED"/>
    <property type="match status" value="1"/>
</dbReference>
<keyword evidence="3" id="KW-1185">Reference proteome</keyword>
<accession>A0A229S4D8</accession>
<evidence type="ECO:0000259" key="1">
    <source>
        <dbReference type="PROSITE" id="PS51737"/>
    </source>
</evidence>
<gene>
    <name evidence="2" type="ORF">CFP71_21535</name>
</gene>
<dbReference type="SMART" id="SM00857">
    <property type="entry name" value="Resolvase"/>
    <property type="match status" value="1"/>
</dbReference>
<dbReference type="RefSeq" id="WP_093935667.1">
    <property type="nucleotide sequence ID" value="NZ_NMQT01000073.1"/>
</dbReference>
<name>A0A229S4D8_9PSEU</name>